<sequence length="303" mass="31602">MTKPAIGFIGLGVMGTPMARHLAAAGYRLTVLDLDPTLGDALAAEFADVSAARRLAEVGAASDIVVTMLPSGAPVQQTAIGPGGLIESLKPGSLVLDTSSSEPWFTRETAQRLAEAGIAMVDAPVSGAEWGAIAAELVFMVGGAKDDVARVVPLFDIMGKAQFHLGPVGAGHIMKSLNNLITSVTFMATGEALLAGKHAGLDPDIMIDVLNQSTGGSWVAKTHFKQRIFNRSFDDPFKLALMVKDIGIALEAAERTGVPIPLSQETGRQWREIAEGQAADASVSRMIAGMEERAGIELTPGSS</sequence>
<evidence type="ECO:0000256" key="2">
    <source>
        <dbReference type="ARBA" id="ARBA00023027"/>
    </source>
</evidence>
<dbReference type="EMBL" id="JAHGAW010000006">
    <property type="protein sequence ID" value="MBT2187365.1"/>
    <property type="molecule type" value="Genomic_DNA"/>
</dbReference>
<feature type="active site" evidence="3">
    <location>
        <position position="175"/>
    </location>
</feature>
<gene>
    <name evidence="6" type="ORF">KK488_10450</name>
</gene>
<dbReference type="InterPro" id="IPR015815">
    <property type="entry name" value="HIBADH-related"/>
</dbReference>
<feature type="domain" description="6-phosphogluconate dehydrogenase NADP-binding" evidence="4">
    <location>
        <begin position="6"/>
        <end position="166"/>
    </location>
</feature>
<evidence type="ECO:0000256" key="1">
    <source>
        <dbReference type="ARBA" id="ARBA00023002"/>
    </source>
</evidence>
<name>A0A9X1IRN4_9SPHN</name>
<accession>A0A9X1IRN4</accession>
<comment type="caution">
    <text evidence="6">The sequence shown here is derived from an EMBL/GenBank/DDBJ whole genome shotgun (WGS) entry which is preliminary data.</text>
</comment>
<keyword evidence="2" id="KW-0520">NAD</keyword>
<dbReference type="GO" id="GO:0016054">
    <property type="term" value="P:organic acid catabolic process"/>
    <property type="evidence" value="ECO:0007669"/>
    <property type="project" value="UniProtKB-ARBA"/>
</dbReference>
<evidence type="ECO:0000313" key="7">
    <source>
        <dbReference type="Proteomes" id="UP001138757"/>
    </source>
</evidence>
<keyword evidence="7" id="KW-1185">Reference proteome</keyword>
<dbReference type="PANTHER" id="PTHR22981:SF7">
    <property type="entry name" value="3-HYDROXYISOBUTYRATE DEHYDROGENASE, MITOCHONDRIAL"/>
    <property type="match status" value="1"/>
</dbReference>
<dbReference type="GO" id="GO:0050661">
    <property type="term" value="F:NADP binding"/>
    <property type="evidence" value="ECO:0007669"/>
    <property type="project" value="InterPro"/>
</dbReference>
<keyword evidence="1" id="KW-0560">Oxidoreductase</keyword>
<dbReference type="PANTHER" id="PTHR22981">
    <property type="entry name" value="3-HYDROXYISOBUTYRATE DEHYDROGENASE-RELATED"/>
    <property type="match status" value="1"/>
</dbReference>
<dbReference type="Gene3D" id="1.10.1040.10">
    <property type="entry name" value="N-(1-d-carboxylethyl)-l-norvaline Dehydrogenase, domain 2"/>
    <property type="match status" value="1"/>
</dbReference>
<dbReference type="RefSeq" id="WP_214623248.1">
    <property type="nucleotide sequence ID" value="NZ_JAHGAW010000006.1"/>
</dbReference>
<dbReference type="PROSITE" id="PS00895">
    <property type="entry name" value="3_HYDROXYISOBUT_DH"/>
    <property type="match status" value="1"/>
</dbReference>
<reference evidence="6" key="1">
    <citation type="submission" date="2021-05" db="EMBL/GenBank/DDBJ databases">
        <title>Genome of Sphingobium sp. strain.</title>
        <authorList>
            <person name="Fan R."/>
        </authorList>
    </citation>
    <scope>NUCLEOTIDE SEQUENCE</scope>
    <source>
        <strain evidence="6">H33</strain>
    </source>
</reference>
<evidence type="ECO:0000259" key="5">
    <source>
        <dbReference type="Pfam" id="PF14833"/>
    </source>
</evidence>
<dbReference type="GO" id="GO:0016616">
    <property type="term" value="F:oxidoreductase activity, acting on the CH-OH group of donors, NAD or NADP as acceptor"/>
    <property type="evidence" value="ECO:0007669"/>
    <property type="project" value="TreeGrafter"/>
</dbReference>
<dbReference type="Pfam" id="PF03446">
    <property type="entry name" value="NAD_binding_2"/>
    <property type="match status" value="1"/>
</dbReference>
<dbReference type="Proteomes" id="UP001138757">
    <property type="component" value="Unassembled WGS sequence"/>
</dbReference>
<dbReference type="InterPro" id="IPR006115">
    <property type="entry name" value="6PGDH_NADP-bd"/>
</dbReference>
<feature type="domain" description="3-hydroxyisobutyrate dehydrogenase-like NAD-binding" evidence="5">
    <location>
        <begin position="169"/>
        <end position="287"/>
    </location>
</feature>
<dbReference type="Pfam" id="PF14833">
    <property type="entry name" value="NAD_binding_11"/>
    <property type="match status" value="1"/>
</dbReference>
<dbReference type="InterPro" id="IPR036291">
    <property type="entry name" value="NAD(P)-bd_dom_sf"/>
</dbReference>
<evidence type="ECO:0000256" key="3">
    <source>
        <dbReference type="PIRSR" id="PIRSR000103-1"/>
    </source>
</evidence>
<organism evidence="6 7">
    <name type="scientific">Sphingobium nicotianae</name>
    <dbReference type="NCBI Taxonomy" id="2782607"/>
    <lineage>
        <taxon>Bacteria</taxon>
        <taxon>Pseudomonadati</taxon>
        <taxon>Pseudomonadota</taxon>
        <taxon>Alphaproteobacteria</taxon>
        <taxon>Sphingomonadales</taxon>
        <taxon>Sphingomonadaceae</taxon>
        <taxon>Sphingobium</taxon>
    </lineage>
</organism>
<dbReference type="Gene3D" id="3.40.50.720">
    <property type="entry name" value="NAD(P)-binding Rossmann-like Domain"/>
    <property type="match status" value="1"/>
</dbReference>
<protein>
    <submittedName>
        <fullName evidence="6">NAD(P)-dependent oxidoreductase</fullName>
    </submittedName>
</protein>
<dbReference type="InterPro" id="IPR029154">
    <property type="entry name" value="HIBADH-like_NADP-bd"/>
</dbReference>
<dbReference type="InterPro" id="IPR013328">
    <property type="entry name" value="6PGD_dom2"/>
</dbReference>
<dbReference type="SUPFAM" id="SSF48179">
    <property type="entry name" value="6-phosphogluconate dehydrogenase C-terminal domain-like"/>
    <property type="match status" value="1"/>
</dbReference>
<evidence type="ECO:0000313" key="6">
    <source>
        <dbReference type="EMBL" id="MBT2187365.1"/>
    </source>
</evidence>
<evidence type="ECO:0000259" key="4">
    <source>
        <dbReference type="Pfam" id="PF03446"/>
    </source>
</evidence>
<dbReference type="AlphaFoldDB" id="A0A9X1IRN4"/>
<dbReference type="PIRSF" id="PIRSF000103">
    <property type="entry name" value="HIBADH"/>
    <property type="match status" value="1"/>
</dbReference>
<dbReference type="GO" id="GO:0051287">
    <property type="term" value="F:NAD binding"/>
    <property type="evidence" value="ECO:0007669"/>
    <property type="project" value="InterPro"/>
</dbReference>
<proteinExistence type="predicted"/>
<dbReference type="InterPro" id="IPR002204">
    <property type="entry name" value="3-OH-isobutyrate_DH-rel_CS"/>
</dbReference>
<dbReference type="InterPro" id="IPR008927">
    <property type="entry name" value="6-PGluconate_DH-like_C_sf"/>
</dbReference>
<dbReference type="SUPFAM" id="SSF51735">
    <property type="entry name" value="NAD(P)-binding Rossmann-fold domains"/>
    <property type="match status" value="1"/>
</dbReference>